<evidence type="ECO:0000256" key="4">
    <source>
        <dbReference type="ARBA" id="ARBA00023157"/>
    </source>
</evidence>
<dbReference type="SUPFAM" id="SSF47694">
    <property type="entry name" value="Cytochrome c oxidase subunit h"/>
    <property type="match status" value="1"/>
</dbReference>
<dbReference type="PANTHER" id="PTHR47677:SF1">
    <property type="entry name" value="CYTOCHROME C OXIDASE ASSEMBLY FACTOR 6"/>
    <property type="match status" value="1"/>
</dbReference>
<dbReference type="AlphaFoldDB" id="A0A0D7B007"/>
<reference evidence="6 7" key="1">
    <citation type="journal article" date="2015" name="Fungal Genet. Biol.">
        <title>Evolution of novel wood decay mechanisms in Agaricales revealed by the genome sequences of Fistulina hepatica and Cylindrobasidium torrendii.</title>
        <authorList>
            <person name="Floudas D."/>
            <person name="Held B.W."/>
            <person name="Riley R."/>
            <person name="Nagy L.G."/>
            <person name="Koehler G."/>
            <person name="Ransdell A.S."/>
            <person name="Younus H."/>
            <person name="Chow J."/>
            <person name="Chiniquy J."/>
            <person name="Lipzen A."/>
            <person name="Tritt A."/>
            <person name="Sun H."/>
            <person name="Haridas S."/>
            <person name="LaButti K."/>
            <person name="Ohm R.A."/>
            <person name="Kues U."/>
            <person name="Blanchette R.A."/>
            <person name="Grigoriev I.V."/>
            <person name="Minto R.E."/>
            <person name="Hibbett D.S."/>
        </authorList>
    </citation>
    <scope>NUCLEOTIDE SEQUENCE [LARGE SCALE GENOMIC DNA]</scope>
    <source>
        <strain evidence="6 7">FP15055 ss-10</strain>
    </source>
</reference>
<dbReference type="PROSITE" id="PS51808">
    <property type="entry name" value="CHCH"/>
    <property type="match status" value="1"/>
</dbReference>
<name>A0A0D7B007_9AGAR</name>
<keyword evidence="4" id="KW-1015">Disulfide bond</keyword>
<keyword evidence="3" id="KW-0496">Mitochondrion</keyword>
<evidence type="ECO:0000256" key="5">
    <source>
        <dbReference type="SAM" id="MobiDB-lite"/>
    </source>
</evidence>
<dbReference type="Pfam" id="PF02297">
    <property type="entry name" value="COX6B"/>
    <property type="match status" value="1"/>
</dbReference>
<evidence type="ECO:0000256" key="2">
    <source>
        <dbReference type="ARBA" id="ARBA00006425"/>
    </source>
</evidence>
<dbReference type="PANTHER" id="PTHR47677">
    <property type="entry name" value="CYTOCHROME C OXIDASE ASSEMBLY FACTOR 6"/>
    <property type="match status" value="1"/>
</dbReference>
<dbReference type="STRING" id="1314674.A0A0D7B007"/>
<organism evidence="6 7">
    <name type="scientific">Cylindrobasidium torrendii FP15055 ss-10</name>
    <dbReference type="NCBI Taxonomy" id="1314674"/>
    <lineage>
        <taxon>Eukaryota</taxon>
        <taxon>Fungi</taxon>
        <taxon>Dikarya</taxon>
        <taxon>Basidiomycota</taxon>
        <taxon>Agaricomycotina</taxon>
        <taxon>Agaricomycetes</taxon>
        <taxon>Agaricomycetidae</taxon>
        <taxon>Agaricales</taxon>
        <taxon>Marasmiineae</taxon>
        <taxon>Physalacriaceae</taxon>
        <taxon>Cylindrobasidium</taxon>
    </lineage>
</organism>
<dbReference type="Proteomes" id="UP000054007">
    <property type="component" value="Unassembled WGS sequence"/>
</dbReference>
<proteinExistence type="inferred from homology"/>
<dbReference type="InterPro" id="IPR036549">
    <property type="entry name" value="CX6/COA6-like_sf"/>
</dbReference>
<sequence>MWPFSSSKSSSAEAAAHPPLRNERKQCWESRDAYFACLDRAGVVQAGTEQGGACKAESSAYGKNCAQSWIDYFNQRRILAEAQKQRLASAKAQNEGARR</sequence>
<evidence type="ECO:0000256" key="1">
    <source>
        <dbReference type="ARBA" id="ARBA00004173"/>
    </source>
</evidence>
<keyword evidence="7" id="KW-1185">Reference proteome</keyword>
<dbReference type="OrthoDB" id="5545577at2759"/>
<evidence type="ECO:0000313" key="7">
    <source>
        <dbReference type="Proteomes" id="UP000054007"/>
    </source>
</evidence>
<feature type="compositionally biased region" description="Low complexity" evidence="5">
    <location>
        <begin position="1"/>
        <end position="16"/>
    </location>
</feature>
<feature type="region of interest" description="Disordered" evidence="5">
    <location>
        <begin position="1"/>
        <end position="22"/>
    </location>
</feature>
<dbReference type="Gene3D" id="1.10.10.140">
    <property type="entry name" value="Cytochrome c oxidase, subunit VIb"/>
    <property type="match status" value="1"/>
</dbReference>
<gene>
    <name evidence="6" type="ORF">CYLTODRAFT_359798</name>
</gene>
<protein>
    <recommendedName>
        <fullName evidence="8">Cytochrome oxidase c subunit VIb</fullName>
    </recommendedName>
</protein>
<evidence type="ECO:0008006" key="8">
    <source>
        <dbReference type="Google" id="ProtNLM"/>
    </source>
</evidence>
<evidence type="ECO:0000313" key="6">
    <source>
        <dbReference type="EMBL" id="KIY63550.1"/>
    </source>
</evidence>
<comment type="similarity">
    <text evidence="2">Belongs to the cytochrome c oxidase subunit 6B family.</text>
</comment>
<dbReference type="EMBL" id="KN880688">
    <property type="protein sequence ID" value="KIY63550.1"/>
    <property type="molecule type" value="Genomic_DNA"/>
</dbReference>
<comment type="subcellular location">
    <subcellularLocation>
        <location evidence="1">Mitochondrion</location>
    </subcellularLocation>
</comment>
<accession>A0A0D7B007</accession>
<dbReference type="InterPro" id="IPR048281">
    <property type="entry name" value="COA6_fun"/>
</dbReference>
<evidence type="ECO:0000256" key="3">
    <source>
        <dbReference type="ARBA" id="ARBA00023128"/>
    </source>
</evidence>
<dbReference type="GO" id="GO:0005739">
    <property type="term" value="C:mitochondrion"/>
    <property type="evidence" value="ECO:0007669"/>
    <property type="project" value="UniProtKB-SubCell"/>
</dbReference>
<dbReference type="InterPro" id="IPR048280">
    <property type="entry name" value="COX6B-like"/>
</dbReference>